<evidence type="ECO:0008006" key="3">
    <source>
        <dbReference type="Google" id="ProtNLM"/>
    </source>
</evidence>
<keyword evidence="2" id="KW-1185">Reference proteome</keyword>
<reference evidence="1" key="1">
    <citation type="journal article" date="2020" name="Fungal Divers.">
        <title>Resolving the Mortierellaceae phylogeny through synthesis of multi-gene phylogenetics and phylogenomics.</title>
        <authorList>
            <person name="Vandepol N."/>
            <person name="Liber J."/>
            <person name="Desiro A."/>
            <person name="Na H."/>
            <person name="Kennedy M."/>
            <person name="Barry K."/>
            <person name="Grigoriev I.V."/>
            <person name="Miller A.N."/>
            <person name="O'Donnell K."/>
            <person name="Stajich J.E."/>
            <person name="Bonito G."/>
        </authorList>
    </citation>
    <scope>NUCLEOTIDE SEQUENCE</scope>
    <source>
        <strain evidence="1">NRRL 2769</strain>
    </source>
</reference>
<evidence type="ECO:0000313" key="2">
    <source>
        <dbReference type="Proteomes" id="UP000703661"/>
    </source>
</evidence>
<organism evidence="1 2">
    <name type="scientific">Entomortierella chlamydospora</name>
    <dbReference type="NCBI Taxonomy" id="101097"/>
    <lineage>
        <taxon>Eukaryota</taxon>
        <taxon>Fungi</taxon>
        <taxon>Fungi incertae sedis</taxon>
        <taxon>Mucoromycota</taxon>
        <taxon>Mortierellomycotina</taxon>
        <taxon>Mortierellomycetes</taxon>
        <taxon>Mortierellales</taxon>
        <taxon>Mortierellaceae</taxon>
        <taxon>Entomortierella</taxon>
    </lineage>
</organism>
<accession>A0A9P6SR82</accession>
<dbReference type="AlphaFoldDB" id="A0A9P6SR82"/>
<dbReference type="EMBL" id="JAAAID010004960">
    <property type="protein sequence ID" value="KAF9991833.1"/>
    <property type="molecule type" value="Genomic_DNA"/>
</dbReference>
<protein>
    <recommendedName>
        <fullName evidence="3">MULE transposase domain-containing protein</fullName>
    </recommendedName>
</protein>
<comment type="caution">
    <text evidence="1">The sequence shown here is derived from an EMBL/GenBank/DDBJ whole genome shotgun (WGS) entry which is preliminary data.</text>
</comment>
<name>A0A9P6SR82_9FUNG</name>
<feature type="non-terminal residue" evidence="1">
    <location>
        <position position="104"/>
    </location>
</feature>
<dbReference type="Proteomes" id="UP000703661">
    <property type="component" value="Unassembled WGS sequence"/>
</dbReference>
<proteinExistence type="predicted"/>
<sequence length="104" mass="12171">MVDCSVVETEALKQTFRSLDIYYCKFHVGQAWERKMRNLHNVSESDAMRSPLKGILNAQSVEDLELKWKTFIAMFSPFAGTFIAYLEKWMKPTNLSKWALFLRS</sequence>
<gene>
    <name evidence="1" type="ORF">BGZ80_008861</name>
</gene>
<evidence type="ECO:0000313" key="1">
    <source>
        <dbReference type="EMBL" id="KAF9991833.1"/>
    </source>
</evidence>